<proteinExistence type="predicted"/>
<feature type="signal peptide" evidence="1">
    <location>
        <begin position="1"/>
        <end position="19"/>
    </location>
</feature>
<evidence type="ECO:0000313" key="3">
    <source>
        <dbReference type="Proteomes" id="UP000036890"/>
    </source>
</evidence>
<keyword evidence="1" id="KW-0732">Signal</keyword>
<dbReference type="Proteomes" id="UP000036890">
    <property type="component" value="Unassembled WGS sequence"/>
</dbReference>
<dbReference type="RefSeq" id="WP_010482927.1">
    <property type="nucleotide sequence ID" value="NZ_AJLO02000026.1"/>
</dbReference>
<comment type="caution">
    <text evidence="2">The sequence shown here is derived from an EMBL/GenBank/DDBJ whole genome shotgun (WGS) entry which is preliminary data.</text>
</comment>
<organism evidence="2 3">
    <name type="scientific">Stenotrophomonas geniculata N1</name>
    <dbReference type="NCBI Taxonomy" id="1167641"/>
    <lineage>
        <taxon>Bacteria</taxon>
        <taxon>Pseudomonadati</taxon>
        <taxon>Pseudomonadota</taxon>
        <taxon>Gammaproteobacteria</taxon>
        <taxon>Lysobacterales</taxon>
        <taxon>Lysobacteraceae</taxon>
        <taxon>Stenotrophomonas</taxon>
    </lineage>
</organism>
<evidence type="ECO:0000313" key="2">
    <source>
        <dbReference type="EMBL" id="KOE98682.1"/>
    </source>
</evidence>
<evidence type="ECO:0000256" key="1">
    <source>
        <dbReference type="SAM" id="SignalP"/>
    </source>
</evidence>
<sequence>MRPYTLAALLSTLPCAAHALDLPPVQYPTLPAQAATAAGFVPNGWTLESSIEGDLDQDGRADLVLVLRQQDPRNVIEHDGFGPSPHDSNPRILAVAWSRPTGYVLAVQDHQLIPRPENPVMSDPLEEGGVSIQRGTLKVALFSFASAGSWSMGTTAFTFRWQDGAFALIGYDQDSVMRNSGKTESLSVNFSTRKVRRVEGSIDNDKDSVRWQPLRGTRRWTLQTVGDGWAFDPQAGTD</sequence>
<reference evidence="2 3" key="1">
    <citation type="journal article" date="2012" name="J. Bacteriol.">
        <title>Genome sequence of a novel nicotine-degrading strain, Pseudomonas geniculata N1.</title>
        <authorList>
            <person name="Tang H."/>
            <person name="Yu H."/>
            <person name="Tai C."/>
            <person name="Huang K."/>
            <person name="Liu Y."/>
            <person name="Wang L."/>
            <person name="Yao Y."/>
            <person name="Wu G."/>
            <person name="Xu P."/>
        </authorList>
    </citation>
    <scope>NUCLEOTIDE SEQUENCE [LARGE SCALE GENOMIC DNA]</scope>
    <source>
        <strain evidence="2 3">N1</strain>
    </source>
</reference>
<gene>
    <name evidence="2" type="ORF">W7K_13190</name>
</gene>
<dbReference type="OrthoDB" id="86940at2"/>
<accession>A0A0L8A8H4</accession>
<protein>
    <submittedName>
        <fullName evidence="2">Uncharacterized protein</fullName>
    </submittedName>
</protein>
<dbReference type="AlphaFoldDB" id="A0A0L8A8H4"/>
<name>A0A0L8A8H4_9GAMM</name>
<feature type="chain" id="PRO_5005579530" evidence="1">
    <location>
        <begin position="20"/>
        <end position="238"/>
    </location>
</feature>
<dbReference type="EMBL" id="AJLO02000026">
    <property type="protein sequence ID" value="KOE98682.1"/>
    <property type="molecule type" value="Genomic_DNA"/>
</dbReference>